<organism evidence="9 10">
    <name type="scientific">Paenibacillus ginsengarvi</name>
    <dbReference type="NCBI Taxonomy" id="400777"/>
    <lineage>
        <taxon>Bacteria</taxon>
        <taxon>Bacillati</taxon>
        <taxon>Bacillota</taxon>
        <taxon>Bacilli</taxon>
        <taxon>Bacillales</taxon>
        <taxon>Paenibacillaceae</taxon>
        <taxon>Paenibacillus</taxon>
    </lineage>
</organism>
<dbReference type="EMBL" id="RBAH01000007">
    <property type="protein sequence ID" value="RKN84710.1"/>
    <property type="molecule type" value="Genomic_DNA"/>
</dbReference>
<dbReference type="GO" id="GO:0000287">
    <property type="term" value="F:magnesium ion binding"/>
    <property type="evidence" value="ECO:0007669"/>
    <property type="project" value="UniProtKB-UniRule"/>
</dbReference>
<dbReference type="SUPFAM" id="SSF142823">
    <property type="entry name" value="ComB-like"/>
    <property type="match status" value="1"/>
</dbReference>
<gene>
    <name evidence="8" type="primary">comB</name>
    <name evidence="9" type="ORF">D7M11_12010</name>
</gene>
<comment type="caution">
    <text evidence="9">The sequence shown here is derived from an EMBL/GenBank/DDBJ whole genome shotgun (WGS) entry which is preliminary data.</text>
</comment>
<dbReference type="Pfam" id="PF04029">
    <property type="entry name" value="2-ph_phosp"/>
    <property type="match status" value="1"/>
</dbReference>
<dbReference type="OrthoDB" id="4913at2"/>
<evidence type="ECO:0000313" key="10">
    <source>
        <dbReference type="Proteomes" id="UP000282311"/>
    </source>
</evidence>
<name>A0A3B0CI61_9BACL</name>
<accession>A0A3B0CI61</accession>
<comment type="cofactor">
    <cofactor evidence="1 8">
        <name>Mg(2+)</name>
        <dbReference type="ChEBI" id="CHEBI:18420"/>
    </cofactor>
</comment>
<evidence type="ECO:0000256" key="2">
    <source>
        <dbReference type="ARBA" id="ARBA00009997"/>
    </source>
</evidence>
<dbReference type="Gene3D" id="3.90.1560.10">
    <property type="entry name" value="ComB-like"/>
    <property type="match status" value="1"/>
</dbReference>
<dbReference type="EC" id="3.1.3.71" evidence="3 8"/>
<dbReference type="PANTHER" id="PTHR37311:SF1">
    <property type="entry name" value="2-PHOSPHOSULFOLACTATE PHOSPHATASE-RELATED"/>
    <property type="match status" value="1"/>
</dbReference>
<evidence type="ECO:0000256" key="3">
    <source>
        <dbReference type="ARBA" id="ARBA00012953"/>
    </source>
</evidence>
<proteinExistence type="inferred from homology"/>
<dbReference type="InterPro" id="IPR036702">
    <property type="entry name" value="ComB-like_sf"/>
</dbReference>
<protein>
    <recommendedName>
        <fullName evidence="4 8">Probable 2-phosphosulfolactate phosphatase</fullName>
        <ecNumber evidence="3 8">3.1.3.71</ecNumber>
    </recommendedName>
</protein>
<evidence type="ECO:0000313" key="9">
    <source>
        <dbReference type="EMBL" id="RKN84710.1"/>
    </source>
</evidence>
<evidence type="ECO:0000256" key="5">
    <source>
        <dbReference type="ARBA" id="ARBA00022801"/>
    </source>
</evidence>
<dbReference type="Proteomes" id="UP000282311">
    <property type="component" value="Unassembled WGS sequence"/>
</dbReference>
<dbReference type="GO" id="GO:0050532">
    <property type="term" value="F:2-phosphosulfolactate phosphatase activity"/>
    <property type="evidence" value="ECO:0007669"/>
    <property type="project" value="UniProtKB-UniRule"/>
</dbReference>
<reference evidence="9 10" key="1">
    <citation type="journal article" date="2007" name="Int. J. Syst. Evol. Microbiol.">
        <title>Paenibacillus ginsengarvi sp. nov., isolated from soil from ginseng cultivation.</title>
        <authorList>
            <person name="Yoon M.H."/>
            <person name="Ten L.N."/>
            <person name="Im W.T."/>
        </authorList>
    </citation>
    <scope>NUCLEOTIDE SEQUENCE [LARGE SCALE GENOMIC DNA]</scope>
    <source>
        <strain evidence="9 10">KCTC 13059</strain>
    </source>
</reference>
<evidence type="ECO:0000256" key="7">
    <source>
        <dbReference type="ARBA" id="ARBA00033711"/>
    </source>
</evidence>
<evidence type="ECO:0000256" key="1">
    <source>
        <dbReference type="ARBA" id="ARBA00001946"/>
    </source>
</evidence>
<dbReference type="PANTHER" id="PTHR37311">
    <property type="entry name" value="2-PHOSPHOSULFOLACTATE PHOSPHATASE-RELATED"/>
    <property type="match status" value="1"/>
</dbReference>
<dbReference type="GO" id="GO:0050545">
    <property type="term" value="F:sulfopyruvate decarboxylase activity"/>
    <property type="evidence" value="ECO:0007669"/>
    <property type="project" value="TreeGrafter"/>
</dbReference>
<comment type="catalytic activity">
    <reaction evidence="7 8">
        <text>(2R)-O-phospho-3-sulfolactate + H2O = (2R)-3-sulfolactate + phosphate</text>
        <dbReference type="Rhea" id="RHEA:23416"/>
        <dbReference type="ChEBI" id="CHEBI:15377"/>
        <dbReference type="ChEBI" id="CHEBI:15597"/>
        <dbReference type="ChEBI" id="CHEBI:43474"/>
        <dbReference type="ChEBI" id="CHEBI:58738"/>
        <dbReference type="EC" id="3.1.3.71"/>
    </reaction>
</comment>
<dbReference type="RefSeq" id="WP_120747452.1">
    <property type="nucleotide sequence ID" value="NZ_RBAH01000007.1"/>
</dbReference>
<keyword evidence="5 8" id="KW-0378">Hydrolase</keyword>
<dbReference type="InterPro" id="IPR005238">
    <property type="entry name" value="ComB-like"/>
</dbReference>
<comment type="similarity">
    <text evidence="2 8">Belongs to the ComB family.</text>
</comment>
<keyword evidence="6 8" id="KW-0460">Magnesium</keyword>
<evidence type="ECO:0000256" key="4">
    <source>
        <dbReference type="ARBA" id="ARBA00021948"/>
    </source>
</evidence>
<keyword evidence="10" id="KW-1185">Reference proteome</keyword>
<evidence type="ECO:0000256" key="6">
    <source>
        <dbReference type="ARBA" id="ARBA00022842"/>
    </source>
</evidence>
<dbReference type="FunFam" id="3.90.1560.10:FF:000001">
    <property type="entry name" value="Probable 2-phosphosulfolactate phosphatase"/>
    <property type="match status" value="1"/>
</dbReference>
<dbReference type="HAMAP" id="MF_00490">
    <property type="entry name" value="ComB"/>
    <property type="match status" value="1"/>
</dbReference>
<sequence length="236" mass="25673">MQVDVIPTVNETRADELNQKTVIVIDVLRATSTIVTALQHGCPAVVPVETVQQAKQIQQPEDLLGGERYCKKIAGFHLGNSPSEYTPPGIAGRRVVLTTTNGTRAIQKAQRAGCLLIGSLLNAEACARAAFSVKRDVVVVCSGTQDEFCLEDGLCAGLLLRELSRLDGQPLPTNDLGLAMMLAWDTAKDRLEETLLSCASGKRLTKLGHRDDVVYCAQTNRFALVPVWKEQSLVRF</sequence>
<evidence type="ECO:0000256" key="8">
    <source>
        <dbReference type="HAMAP-Rule" id="MF_00490"/>
    </source>
</evidence>
<dbReference type="AlphaFoldDB" id="A0A3B0CI61"/>